<feature type="chain" id="PRO_5011641820" evidence="2">
    <location>
        <begin position="22"/>
        <end position="184"/>
    </location>
</feature>
<evidence type="ECO:0000313" key="3">
    <source>
        <dbReference type="EMBL" id="SFM52029.1"/>
    </source>
</evidence>
<protein>
    <submittedName>
        <fullName evidence="3">Urease accessory protein</fullName>
    </submittedName>
</protein>
<dbReference type="PIRSF" id="PIRSF016919">
    <property type="entry name" value="HupE_UreJ"/>
    <property type="match status" value="1"/>
</dbReference>
<dbReference type="AlphaFoldDB" id="A0A1I4RIF5"/>
<feature type="signal peptide" evidence="2">
    <location>
        <begin position="1"/>
        <end position="21"/>
    </location>
</feature>
<feature type="transmembrane region" description="Helical" evidence="1">
    <location>
        <begin position="163"/>
        <end position="181"/>
    </location>
</feature>
<accession>A0A1I4RIF5</accession>
<keyword evidence="2" id="KW-0732">Signal</keyword>
<sequence length="184" mass="18199">MNYSKTLLAGALALVCLPALAHPETAPHAHGFLDGFAHPFSGADHLLAMLAVGMWSVRQANAQALPPTFLGMMLLGVLSGVAGLAIPGLELGIALTVVLMGALIALAARLPAPAGAALVGLFAVLHGNAHGHELPQAASAMGLLAASALLILAGRALGRVSPALVSKLSGALIAAVGLLLVTGV</sequence>
<keyword evidence="4" id="KW-1185">Reference proteome</keyword>
<evidence type="ECO:0000256" key="2">
    <source>
        <dbReference type="SAM" id="SignalP"/>
    </source>
</evidence>
<keyword evidence="1" id="KW-0812">Transmembrane</keyword>
<dbReference type="EMBL" id="FOTW01000022">
    <property type="protein sequence ID" value="SFM52029.1"/>
    <property type="molecule type" value="Genomic_DNA"/>
</dbReference>
<dbReference type="Pfam" id="PF04955">
    <property type="entry name" value="HupE_UreJ"/>
    <property type="match status" value="1"/>
</dbReference>
<feature type="transmembrane region" description="Helical" evidence="1">
    <location>
        <begin position="69"/>
        <end position="86"/>
    </location>
</feature>
<organism evidence="3 4">
    <name type="scientific">Rugamonas rubra</name>
    <dbReference type="NCBI Taxonomy" id="758825"/>
    <lineage>
        <taxon>Bacteria</taxon>
        <taxon>Pseudomonadati</taxon>
        <taxon>Pseudomonadota</taxon>
        <taxon>Betaproteobacteria</taxon>
        <taxon>Burkholderiales</taxon>
        <taxon>Oxalobacteraceae</taxon>
        <taxon>Telluria group</taxon>
        <taxon>Rugamonas</taxon>
    </lineage>
</organism>
<proteinExistence type="predicted"/>
<feature type="transmembrane region" description="Helical" evidence="1">
    <location>
        <begin position="137"/>
        <end position="157"/>
    </location>
</feature>
<dbReference type="InterPro" id="IPR007038">
    <property type="entry name" value="HupE_UreJ"/>
</dbReference>
<feature type="transmembrane region" description="Helical" evidence="1">
    <location>
        <begin position="92"/>
        <end position="125"/>
    </location>
</feature>
<evidence type="ECO:0000256" key="1">
    <source>
        <dbReference type="SAM" id="Phobius"/>
    </source>
</evidence>
<dbReference type="Proteomes" id="UP000199470">
    <property type="component" value="Unassembled WGS sequence"/>
</dbReference>
<reference evidence="3 4" key="1">
    <citation type="submission" date="2016-10" db="EMBL/GenBank/DDBJ databases">
        <authorList>
            <person name="de Groot N.N."/>
        </authorList>
    </citation>
    <scope>NUCLEOTIDE SEQUENCE [LARGE SCALE GENOMIC DNA]</scope>
    <source>
        <strain evidence="3 4">ATCC 43154</strain>
    </source>
</reference>
<dbReference type="OrthoDB" id="9808192at2"/>
<name>A0A1I4RIF5_9BURK</name>
<evidence type="ECO:0000313" key="4">
    <source>
        <dbReference type="Proteomes" id="UP000199470"/>
    </source>
</evidence>
<keyword evidence="1" id="KW-1133">Transmembrane helix</keyword>
<keyword evidence="1" id="KW-0472">Membrane</keyword>
<dbReference type="STRING" id="758825.SAMN02982985_04362"/>
<gene>
    <name evidence="3" type="ORF">SAMN02982985_04362</name>
</gene>
<dbReference type="RefSeq" id="WP_093389815.1">
    <property type="nucleotide sequence ID" value="NZ_FOTW01000022.1"/>
</dbReference>